<evidence type="ECO:0000313" key="6">
    <source>
        <dbReference type="EMBL" id="TQV74847.1"/>
    </source>
</evidence>
<accession>A0A545TCA2</accession>
<feature type="transmembrane region" description="Helical" evidence="4">
    <location>
        <begin position="365"/>
        <end position="390"/>
    </location>
</feature>
<dbReference type="EMBL" id="VIKR01000002">
    <property type="protein sequence ID" value="TQV74847.1"/>
    <property type="molecule type" value="Genomic_DNA"/>
</dbReference>
<feature type="domain" description="Major facilitator superfamily (MFS) profile" evidence="5">
    <location>
        <begin position="63"/>
        <end position="455"/>
    </location>
</feature>
<feature type="transmembrane region" description="Helical" evidence="4">
    <location>
        <begin position="341"/>
        <end position="359"/>
    </location>
</feature>
<reference evidence="6 7" key="1">
    <citation type="submission" date="2019-06" db="EMBL/GenBank/DDBJ databases">
        <title>Draft genome of Aliikangiella marina GYP-15.</title>
        <authorList>
            <person name="Wang G."/>
        </authorList>
    </citation>
    <scope>NUCLEOTIDE SEQUENCE [LARGE SCALE GENOMIC DNA]</scope>
    <source>
        <strain evidence="6 7">GYP-15</strain>
    </source>
</reference>
<dbReference type="PANTHER" id="PTHR11360">
    <property type="entry name" value="MONOCARBOXYLATE TRANSPORTER"/>
    <property type="match status" value="1"/>
</dbReference>
<dbReference type="GO" id="GO:0022857">
    <property type="term" value="F:transmembrane transporter activity"/>
    <property type="evidence" value="ECO:0007669"/>
    <property type="project" value="InterPro"/>
</dbReference>
<feature type="transmembrane region" description="Helical" evidence="4">
    <location>
        <begin position="130"/>
        <end position="148"/>
    </location>
</feature>
<dbReference type="InterPro" id="IPR020846">
    <property type="entry name" value="MFS_dom"/>
</dbReference>
<keyword evidence="7" id="KW-1185">Reference proteome</keyword>
<feature type="transmembrane region" description="Helical" evidence="4">
    <location>
        <begin position="309"/>
        <end position="329"/>
    </location>
</feature>
<keyword evidence="3 4" id="KW-0472">Membrane</keyword>
<evidence type="ECO:0000256" key="4">
    <source>
        <dbReference type="SAM" id="Phobius"/>
    </source>
</evidence>
<dbReference type="PROSITE" id="PS50850">
    <property type="entry name" value="MFS"/>
    <property type="match status" value="1"/>
</dbReference>
<feature type="transmembrane region" description="Helical" evidence="4">
    <location>
        <begin position="63"/>
        <end position="84"/>
    </location>
</feature>
<organism evidence="6 7">
    <name type="scientific">Aliikangiella marina</name>
    <dbReference type="NCBI Taxonomy" id="1712262"/>
    <lineage>
        <taxon>Bacteria</taxon>
        <taxon>Pseudomonadati</taxon>
        <taxon>Pseudomonadota</taxon>
        <taxon>Gammaproteobacteria</taxon>
        <taxon>Oceanospirillales</taxon>
        <taxon>Pleioneaceae</taxon>
        <taxon>Aliikangiella</taxon>
    </lineage>
</organism>
<evidence type="ECO:0000259" key="5">
    <source>
        <dbReference type="PROSITE" id="PS50850"/>
    </source>
</evidence>
<dbReference type="Proteomes" id="UP000317839">
    <property type="component" value="Unassembled WGS sequence"/>
</dbReference>
<feature type="transmembrane region" description="Helical" evidence="4">
    <location>
        <begin position="220"/>
        <end position="239"/>
    </location>
</feature>
<dbReference type="InterPro" id="IPR050327">
    <property type="entry name" value="Proton-linked_MCT"/>
</dbReference>
<keyword evidence="1 4" id="KW-0812">Transmembrane</keyword>
<evidence type="ECO:0000313" key="7">
    <source>
        <dbReference type="Proteomes" id="UP000317839"/>
    </source>
</evidence>
<feature type="transmembrane region" description="Helical" evidence="4">
    <location>
        <begin position="188"/>
        <end position="214"/>
    </location>
</feature>
<dbReference type="PANTHER" id="PTHR11360:SF284">
    <property type="entry name" value="EG:103B4.3 PROTEIN-RELATED"/>
    <property type="match status" value="1"/>
</dbReference>
<name>A0A545TCA2_9GAMM</name>
<keyword evidence="2 4" id="KW-1133">Transmembrane helix</keyword>
<dbReference type="InterPro" id="IPR011701">
    <property type="entry name" value="MFS"/>
</dbReference>
<evidence type="ECO:0000256" key="1">
    <source>
        <dbReference type="ARBA" id="ARBA00022692"/>
    </source>
</evidence>
<gene>
    <name evidence="6" type="ORF">FLL45_07760</name>
</gene>
<evidence type="ECO:0000256" key="3">
    <source>
        <dbReference type="ARBA" id="ARBA00023136"/>
    </source>
</evidence>
<proteinExistence type="predicted"/>
<dbReference type="Gene3D" id="1.20.1250.20">
    <property type="entry name" value="MFS general substrate transporter like domains"/>
    <property type="match status" value="1"/>
</dbReference>
<dbReference type="Pfam" id="PF07690">
    <property type="entry name" value="MFS_1"/>
    <property type="match status" value="1"/>
</dbReference>
<dbReference type="SUPFAM" id="SSF103473">
    <property type="entry name" value="MFS general substrate transporter"/>
    <property type="match status" value="1"/>
</dbReference>
<sequence>MWLKSSMRAIGVKVALVTLVNNNKYHKAFYWVKGRYLSASDITLIQAAMFKDYYHFFRQNHQFLMFGLLTAFFGNYGQSFFIAWFGDSFLSSFNLTNAEYGTVYSSATLVSGFLILWAGALIDKISLKKFTYGVSGGLAIACLLLYLSEDLWQLVLALFLLRFCGQGLMFHIAFTSMARYFENNRGKAIGVVAFGMPLGEAILPALAVTLISTLGWRETWLVLGVFLLVVFWPIMNFLLNRSQDRLSLYDETVSAQPNETKAQWSRNDVIKDYRFWVLIPVVVAPAFIVTGIFIHQGILLSTKGWSEQWFALCFTIYAFSHLKSSLIIGSMVDKYSGQAMILYYLLPMLLGIVCLALPFSQSYWALAFMFLTGLTIGAAGPVVGSMWVEIYGNKNIGAIRSMVTSIMVVSTAISPILFGWLFDSDHSYQQVMNYLIGYIVVAILLMKIFVLNTRKSTEA</sequence>
<feature type="transmembrane region" description="Helical" evidence="4">
    <location>
        <begin position="154"/>
        <end position="176"/>
    </location>
</feature>
<feature type="transmembrane region" description="Helical" evidence="4">
    <location>
        <begin position="275"/>
        <end position="297"/>
    </location>
</feature>
<feature type="transmembrane region" description="Helical" evidence="4">
    <location>
        <begin position="434"/>
        <end position="451"/>
    </location>
</feature>
<comment type="caution">
    <text evidence="6">The sequence shown here is derived from an EMBL/GenBank/DDBJ whole genome shotgun (WGS) entry which is preliminary data.</text>
</comment>
<protein>
    <submittedName>
        <fullName evidence="6">MFS transporter</fullName>
    </submittedName>
</protein>
<evidence type="ECO:0000256" key="2">
    <source>
        <dbReference type="ARBA" id="ARBA00022989"/>
    </source>
</evidence>
<feature type="transmembrane region" description="Helical" evidence="4">
    <location>
        <begin position="402"/>
        <end position="422"/>
    </location>
</feature>
<dbReference type="InterPro" id="IPR036259">
    <property type="entry name" value="MFS_trans_sf"/>
</dbReference>
<dbReference type="AlphaFoldDB" id="A0A545TCA2"/>
<dbReference type="OrthoDB" id="1404228at2"/>
<feature type="transmembrane region" description="Helical" evidence="4">
    <location>
        <begin position="104"/>
        <end position="123"/>
    </location>
</feature>